<protein>
    <submittedName>
        <fullName evidence="4">Bulb-type lectin domain-containing protein</fullName>
    </submittedName>
</protein>
<evidence type="ECO:0000259" key="3">
    <source>
        <dbReference type="PROSITE" id="PS50927"/>
    </source>
</evidence>
<keyword evidence="2" id="KW-0325">Glycoprotein</keyword>
<dbReference type="InterPro" id="IPR001480">
    <property type="entry name" value="Bulb-type_lectin_dom"/>
</dbReference>
<accession>A0A103XIX8</accession>
<dbReference type="EMBL" id="LEKV01004915">
    <property type="protein sequence ID" value="KVH91636.1"/>
    <property type="molecule type" value="Genomic_DNA"/>
</dbReference>
<dbReference type="Gene3D" id="2.90.10.10">
    <property type="entry name" value="Bulb-type lectin domain"/>
    <property type="match status" value="1"/>
</dbReference>
<dbReference type="PANTHER" id="PTHR32444">
    <property type="entry name" value="BULB-TYPE LECTIN DOMAIN-CONTAINING PROTEIN"/>
    <property type="match status" value="1"/>
</dbReference>
<organism evidence="4 5">
    <name type="scientific">Cynara cardunculus var. scolymus</name>
    <name type="common">Globe artichoke</name>
    <name type="synonym">Cynara scolymus</name>
    <dbReference type="NCBI Taxonomy" id="59895"/>
    <lineage>
        <taxon>Eukaryota</taxon>
        <taxon>Viridiplantae</taxon>
        <taxon>Streptophyta</taxon>
        <taxon>Embryophyta</taxon>
        <taxon>Tracheophyta</taxon>
        <taxon>Spermatophyta</taxon>
        <taxon>Magnoliopsida</taxon>
        <taxon>eudicotyledons</taxon>
        <taxon>Gunneridae</taxon>
        <taxon>Pentapetalae</taxon>
        <taxon>asterids</taxon>
        <taxon>campanulids</taxon>
        <taxon>Asterales</taxon>
        <taxon>Asteraceae</taxon>
        <taxon>Carduoideae</taxon>
        <taxon>Cardueae</taxon>
        <taxon>Carduinae</taxon>
        <taxon>Cynara</taxon>
    </lineage>
</organism>
<keyword evidence="1" id="KW-0732">Signal</keyword>
<dbReference type="Proteomes" id="UP000243975">
    <property type="component" value="Unassembled WGS sequence"/>
</dbReference>
<name>A0A103XIX8_CYNCS</name>
<comment type="caution">
    <text evidence="4">The sequence shown here is derived from an EMBL/GenBank/DDBJ whole genome shotgun (WGS) entry which is preliminary data.</text>
</comment>
<dbReference type="PROSITE" id="PS50927">
    <property type="entry name" value="BULB_LECTIN"/>
    <property type="match status" value="1"/>
</dbReference>
<dbReference type="PANTHER" id="PTHR32444:SF128">
    <property type="entry name" value="CURCULIN-LIKE (MANNOSE-BINDING) LECTIN FAMILY PROTEIN"/>
    <property type="match status" value="1"/>
</dbReference>
<evidence type="ECO:0000256" key="2">
    <source>
        <dbReference type="ARBA" id="ARBA00023180"/>
    </source>
</evidence>
<evidence type="ECO:0000256" key="1">
    <source>
        <dbReference type="ARBA" id="ARBA00022729"/>
    </source>
</evidence>
<evidence type="ECO:0000313" key="4">
    <source>
        <dbReference type="EMBL" id="KVH91636.1"/>
    </source>
</evidence>
<reference evidence="4 5" key="1">
    <citation type="journal article" date="2016" name="Sci. Rep.">
        <title>The genome sequence of the outbreeding globe artichoke constructed de novo incorporating a phase-aware low-pass sequencing strategy of F1 progeny.</title>
        <authorList>
            <person name="Scaglione D."/>
            <person name="Reyes-Chin-Wo S."/>
            <person name="Acquadro A."/>
            <person name="Froenicke L."/>
            <person name="Portis E."/>
            <person name="Beitel C."/>
            <person name="Tirone M."/>
            <person name="Mauro R."/>
            <person name="Lo Monaco A."/>
            <person name="Mauromicale G."/>
            <person name="Faccioli P."/>
            <person name="Cattivelli L."/>
            <person name="Rieseberg L."/>
            <person name="Michelmore R."/>
            <person name="Lanteri S."/>
        </authorList>
    </citation>
    <scope>NUCLEOTIDE SEQUENCE [LARGE SCALE GENOMIC DNA]</scope>
    <source>
        <strain evidence="4">2C</strain>
    </source>
</reference>
<proteinExistence type="predicted"/>
<dbReference type="Gramene" id="KVH91636">
    <property type="protein sequence ID" value="KVH91636"/>
    <property type="gene ID" value="Ccrd_006359"/>
</dbReference>
<dbReference type="InterPro" id="IPR036426">
    <property type="entry name" value="Bulb-type_lectin_dom_sf"/>
</dbReference>
<keyword evidence="5" id="KW-1185">Reference proteome</keyword>
<dbReference type="AlphaFoldDB" id="A0A103XIX8"/>
<dbReference type="STRING" id="59895.A0A103XIX8"/>
<feature type="domain" description="Bulb-type lectin" evidence="3">
    <location>
        <begin position="23"/>
        <end position="143"/>
    </location>
</feature>
<gene>
    <name evidence="4" type="ORF">Ccrd_006359</name>
</gene>
<sequence>MDPIIIARLDRVGLPLTSKANCVSTIKVGDQLNDTSQLVSPGKIFTLGFFTIPATNNTYLGIWYTNVRRSRKVWVANPSIPINISSYGILMIDPDNGILIITTGGTTLVNISDNESGHGQNLTATLEDTAAPTTGKLSTVVKR</sequence>
<evidence type="ECO:0000313" key="5">
    <source>
        <dbReference type="Proteomes" id="UP000243975"/>
    </source>
</evidence>